<dbReference type="PANTHER" id="PTHR42942:SF1">
    <property type="entry name" value="ALKYLTRANSFERASE-LIKE PROTEIN 1"/>
    <property type="match status" value="1"/>
</dbReference>
<evidence type="ECO:0000256" key="1">
    <source>
        <dbReference type="ARBA" id="ARBA00022763"/>
    </source>
</evidence>
<gene>
    <name evidence="3" type="ORF">JMJ35_008778</name>
</gene>
<reference evidence="3" key="1">
    <citation type="submission" date="2023-03" db="EMBL/GenBank/DDBJ databases">
        <title>Complete genome of Cladonia borealis.</title>
        <authorList>
            <person name="Park H."/>
        </authorList>
    </citation>
    <scope>NUCLEOTIDE SEQUENCE</scope>
    <source>
        <strain evidence="3">ANT050790</strain>
    </source>
</reference>
<dbReference type="InterPro" id="IPR052520">
    <property type="entry name" value="ATL_DNA_repair"/>
</dbReference>
<protein>
    <recommendedName>
        <fullName evidence="2">Methylated-DNA-[protein]-cysteine S-methyltransferase DNA binding domain-containing protein</fullName>
    </recommendedName>
</protein>
<dbReference type="GO" id="GO:0003824">
    <property type="term" value="F:catalytic activity"/>
    <property type="evidence" value="ECO:0007669"/>
    <property type="project" value="InterPro"/>
</dbReference>
<accession>A0AA39QSP7</accession>
<evidence type="ECO:0000313" key="3">
    <source>
        <dbReference type="EMBL" id="KAK0508502.1"/>
    </source>
</evidence>
<keyword evidence="4" id="KW-1185">Reference proteome</keyword>
<name>A0AA39QSP7_9LECA</name>
<dbReference type="SUPFAM" id="SSF46767">
    <property type="entry name" value="Methylated DNA-protein cysteine methyltransferase, C-terminal domain"/>
    <property type="match status" value="1"/>
</dbReference>
<dbReference type="InterPro" id="IPR014048">
    <property type="entry name" value="MethylDNA_cys_MeTrfase_DNA-bd"/>
</dbReference>
<dbReference type="PANTHER" id="PTHR42942">
    <property type="entry name" value="6-O-METHYLGUANINE DNA METHYLTRANSFERASE"/>
    <property type="match status" value="1"/>
</dbReference>
<dbReference type="EMBL" id="JAFEKC020000020">
    <property type="protein sequence ID" value="KAK0508502.1"/>
    <property type="molecule type" value="Genomic_DNA"/>
</dbReference>
<dbReference type="GO" id="GO:0006281">
    <property type="term" value="P:DNA repair"/>
    <property type="evidence" value="ECO:0007669"/>
    <property type="project" value="InterPro"/>
</dbReference>
<dbReference type="InterPro" id="IPR036217">
    <property type="entry name" value="MethylDNA_cys_MeTrfase_DNAb"/>
</dbReference>
<dbReference type="CDD" id="cd06445">
    <property type="entry name" value="ATase"/>
    <property type="match status" value="1"/>
</dbReference>
<comment type="caution">
    <text evidence="3">The sequence shown here is derived from an EMBL/GenBank/DDBJ whole genome shotgun (WGS) entry which is preliminary data.</text>
</comment>
<organism evidence="3 4">
    <name type="scientific">Cladonia borealis</name>
    <dbReference type="NCBI Taxonomy" id="184061"/>
    <lineage>
        <taxon>Eukaryota</taxon>
        <taxon>Fungi</taxon>
        <taxon>Dikarya</taxon>
        <taxon>Ascomycota</taxon>
        <taxon>Pezizomycotina</taxon>
        <taxon>Lecanoromycetes</taxon>
        <taxon>OSLEUM clade</taxon>
        <taxon>Lecanoromycetidae</taxon>
        <taxon>Lecanorales</taxon>
        <taxon>Lecanorineae</taxon>
        <taxon>Cladoniaceae</taxon>
        <taxon>Cladonia</taxon>
    </lineage>
</organism>
<dbReference type="Proteomes" id="UP001166286">
    <property type="component" value="Unassembled WGS sequence"/>
</dbReference>
<evidence type="ECO:0000259" key="2">
    <source>
        <dbReference type="Pfam" id="PF01035"/>
    </source>
</evidence>
<evidence type="ECO:0000313" key="4">
    <source>
        <dbReference type="Proteomes" id="UP001166286"/>
    </source>
</evidence>
<dbReference type="Pfam" id="PF01035">
    <property type="entry name" value="DNA_binding_1"/>
    <property type="match status" value="1"/>
</dbReference>
<keyword evidence="1" id="KW-0227">DNA damage</keyword>
<feature type="domain" description="Methylated-DNA-[protein]-cysteine S-methyltransferase DNA binding" evidence="2">
    <location>
        <begin position="11"/>
        <end position="100"/>
    </location>
</feature>
<dbReference type="InterPro" id="IPR036388">
    <property type="entry name" value="WH-like_DNA-bd_sf"/>
</dbReference>
<dbReference type="AlphaFoldDB" id="A0AA39QSP7"/>
<proteinExistence type="predicted"/>
<dbReference type="Gene3D" id="1.10.10.10">
    <property type="entry name" value="Winged helix-like DNA-binding domain superfamily/Winged helix DNA-binding domain"/>
    <property type="match status" value="1"/>
</dbReference>
<sequence>MPRSDEAEWWFNAVYAAVQEIPHGKVTSYGHIALLLGRPERPRQVGICLKRLPSFVAGTDHHFHDSNVPWQRVINSKGMISPRGPGGATRQAAALRREGVTVRTGALGELTIDLGIYGWFPSMLPSEEAENSESEEEGDA</sequence>